<reference evidence="2 3" key="1">
    <citation type="journal article" date="2023" name="Plants (Basel)">
        <title>Bridging the Gap: Combining Genomics and Transcriptomics Approaches to Understand Stylosanthes scabra, an Orphan Legume from the Brazilian Caatinga.</title>
        <authorList>
            <person name="Ferreira-Neto J.R.C."/>
            <person name="da Silva M.D."/>
            <person name="Binneck E."/>
            <person name="de Melo N.F."/>
            <person name="da Silva R.H."/>
            <person name="de Melo A.L.T.M."/>
            <person name="Pandolfi V."/>
            <person name="Bustamante F.O."/>
            <person name="Brasileiro-Vidal A.C."/>
            <person name="Benko-Iseppon A.M."/>
        </authorList>
    </citation>
    <scope>NUCLEOTIDE SEQUENCE [LARGE SCALE GENOMIC DNA]</scope>
    <source>
        <tissue evidence="2">Leaves</tissue>
    </source>
</reference>
<sequence>MPCVHAVAAISKVRVKPVEEFVTPFLTMDAIRATYDIHVNPVNSEEFWYPTAGEKPTAPRIIRPPGRPRKKRTEAARPPPPPINGDKAKARRQKKKMPKKPHVPADPREEIPISQSAPPTV</sequence>
<organism evidence="2 3">
    <name type="scientific">Stylosanthes scabra</name>
    <dbReference type="NCBI Taxonomy" id="79078"/>
    <lineage>
        <taxon>Eukaryota</taxon>
        <taxon>Viridiplantae</taxon>
        <taxon>Streptophyta</taxon>
        <taxon>Embryophyta</taxon>
        <taxon>Tracheophyta</taxon>
        <taxon>Spermatophyta</taxon>
        <taxon>Magnoliopsida</taxon>
        <taxon>eudicotyledons</taxon>
        <taxon>Gunneridae</taxon>
        <taxon>Pentapetalae</taxon>
        <taxon>rosids</taxon>
        <taxon>fabids</taxon>
        <taxon>Fabales</taxon>
        <taxon>Fabaceae</taxon>
        <taxon>Papilionoideae</taxon>
        <taxon>50 kb inversion clade</taxon>
        <taxon>dalbergioids sensu lato</taxon>
        <taxon>Dalbergieae</taxon>
        <taxon>Pterocarpus clade</taxon>
        <taxon>Stylosanthes</taxon>
    </lineage>
</organism>
<dbReference type="EMBL" id="JASCZI010189422">
    <property type="protein sequence ID" value="MED6191076.1"/>
    <property type="molecule type" value="Genomic_DNA"/>
</dbReference>
<name>A0ABU6X002_9FABA</name>
<gene>
    <name evidence="2" type="ORF">PIB30_112557</name>
</gene>
<keyword evidence="3" id="KW-1185">Reference proteome</keyword>
<evidence type="ECO:0000313" key="2">
    <source>
        <dbReference type="EMBL" id="MED6191076.1"/>
    </source>
</evidence>
<feature type="compositionally biased region" description="Basic residues" evidence="1">
    <location>
        <begin position="89"/>
        <end position="102"/>
    </location>
</feature>
<evidence type="ECO:0000256" key="1">
    <source>
        <dbReference type="SAM" id="MobiDB-lite"/>
    </source>
</evidence>
<accession>A0ABU6X002</accession>
<comment type="caution">
    <text evidence="2">The sequence shown here is derived from an EMBL/GenBank/DDBJ whole genome shotgun (WGS) entry which is preliminary data.</text>
</comment>
<evidence type="ECO:0008006" key="4">
    <source>
        <dbReference type="Google" id="ProtNLM"/>
    </source>
</evidence>
<proteinExistence type="predicted"/>
<feature type="non-terminal residue" evidence="2">
    <location>
        <position position="121"/>
    </location>
</feature>
<feature type="region of interest" description="Disordered" evidence="1">
    <location>
        <begin position="49"/>
        <end position="121"/>
    </location>
</feature>
<protein>
    <recommendedName>
        <fullName evidence="4">SWIM-type domain-containing protein</fullName>
    </recommendedName>
</protein>
<dbReference type="Proteomes" id="UP001341840">
    <property type="component" value="Unassembled WGS sequence"/>
</dbReference>
<evidence type="ECO:0000313" key="3">
    <source>
        <dbReference type="Proteomes" id="UP001341840"/>
    </source>
</evidence>